<sequence length="147" mass="15859">MLISTKGRYGLRSLADLVYYGQKKPVPLRVIAERQGISESYLEQVFALLRKAGLVNAVRGSYGGYVLARPAHQITVGEVLKALEGPLTLANCTPGGSPAECDKMDTCLTMPFWQELSAKIDEVLSSTTLQDLVKKGQTTGKGPDSKS</sequence>
<name>A0A8J6I0K9_9FIRM</name>
<dbReference type="PROSITE" id="PS51197">
    <property type="entry name" value="HTH_RRF2_2"/>
    <property type="match status" value="1"/>
</dbReference>
<dbReference type="PANTHER" id="PTHR33221:SF5">
    <property type="entry name" value="HTH-TYPE TRANSCRIPTIONAL REGULATOR ISCR"/>
    <property type="match status" value="1"/>
</dbReference>
<dbReference type="InterPro" id="IPR000944">
    <property type="entry name" value="Tscrpt_reg_Rrf2"/>
</dbReference>
<dbReference type="InterPro" id="IPR036388">
    <property type="entry name" value="WH-like_DNA-bd_sf"/>
</dbReference>
<evidence type="ECO:0000313" key="2">
    <source>
        <dbReference type="EMBL" id="MBA2133063.1"/>
    </source>
</evidence>
<keyword evidence="3" id="KW-1185">Reference proteome</keyword>
<evidence type="ECO:0000256" key="1">
    <source>
        <dbReference type="ARBA" id="ARBA00023125"/>
    </source>
</evidence>
<dbReference type="SUPFAM" id="SSF46785">
    <property type="entry name" value="Winged helix' DNA-binding domain"/>
    <property type="match status" value="1"/>
</dbReference>
<organism evidence="2 3">
    <name type="scientific">Capillibacterium thermochitinicola</name>
    <dbReference type="NCBI Taxonomy" id="2699427"/>
    <lineage>
        <taxon>Bacteria</taxon>
        <taxon>Bacillati</taxon>
        <taxon>Bacillota</taxon>
        <taxon>Capillibacterium</taxon>
    </lineage>
</organism>
<dbReference type="PROSITE" id="PS01332">
    <property type="entry name" value="HTH_RRF2_1"/>
    <property type="match status" value="1"/>
</dbReference>
<comment type="caution">
    <text evidence="2">The sequence shown here is derived from an EMBL/GenBank/DDBJ whole genome shotgun (WGS) entry which is preliminary data.</text>
</comment>
<protein>
    <submittedName>
        <fullName evidence="2">Rrf2 family transcriptional regulator</fullName>
    </submittedName>
</protein>
<dbReference type="RefSeq" id="WP_181339508.1">
    <property type="nucleotide sequence ID" value="NZ_JAAKDE010000010.1"/>
</dbReference>
<dbReference type="GO" id="GO:0003700">
    <property type="term" value="F:DNA-binding transcription factor activity"/>
    <property type="evidence" value="ECO:0007669"/>
    <property type="project" value="TreeGrafter"/>
</dbReference>
<dbReference type="GO" id="GO:0005829">
    <property type="term" value="C:cytosol"/>
    <property type="evidence" value="ECO:0007669"/>
    <property type="project" value="TreeGrafter"/>
</dbReference>
<dbReference type="NCBIfam" id="TIGR00738">
    <property type="entry name" value="rrf2_super"/>
    <property type="match status" value="1"/>
</dbReference>
<dbReference type="GO" id="GO:0003677">
    <property type="term" value="F:DNA binding"/>
    <property type="evidence" value="ECO:0007669"/>
    <property type="project" value="UniProtKB-KW"/>
</dbReference>
<accession>A0A8J6I0K9</accession>
<dbReference type="AlphaFoldDB" id="A0A8J6I0K9"/>
<dbReference type="Proteomes" id="UP000657177">
    <property type="component" value="Unassembled WGS sequence"/>
</dbReference>
<dbReference type="PANTHER" id="PTHR33221">
    <property type="entry name" value="WINGED HELIX-TURN-HELIX TRANSCRIPTIONAL REGULATOR, RRF2 FAMILY"/>
    <property type="match status" value="1"/>
</dbReference>
<dbReference type="Gene3D" id="1.10.10.10">
    <property type="entry name" value="Winged helix-like DNA-binding domain superfamily/Winged helix DNA-binding domain"/>
    <property type="match status" value="1"/>
</dbReference>
<dbReference type="InterPro" id="IPR036390">
    <property type="entry name" value="WH_DNA-bd_sf"/>
</dbReference>
<dbReference type="InterPro" id="IPR030489">
    <property type="entry name" value="TR_Rrf2-type_CS"/>
</dbReference>
<dbReference type="Pfam" id="PF02082">
    <property type="entry name" value="Rrf2"/>
    <property type="match status" value="1"/>
</dbReference>
<keyword evidence="1" id="KW-0238">DNA-binding</keyword>
<dbReference type="EMBL" id="JAAKDE010000010">
    <property type="protein sequence ID" value="MBA2133063.1"/>
    <property type="molecule type" value="Genomic_DNA"/>
</dbReference>
<gene>
    <name evidence="2" type="ORF">G5B42_05845</name>
</gene>
<proteinExistence type="predicted"/>
<evidence type="ECO:0000313" key="3">
    <source>
        <dbReference type="Proteomes" id="UP000657177"/>
    </source>
</evidence>
<reference evidence="2" key="1">
    <citation type="submission" date="2020-06" db="EMBL/GenBank/DDBJ databases">
        <title>Novel chitinolytic bacterium.</title>
        <authorList>
            <person name="Ungkulpasvich U."/>
            <person name="Kosugi A."/>
            <person name="Uke A."/>
        </authorList>
    </citation>
    <scope>NUCLEOTIDE SEQUENCE</scope>
    <source>
        <strain evidence="2">UUS1-1</strain>
    </source>
</reference>